<dbReference type="RefSeq" id="WP_244723407.1">
    <property type="nucleotide sequence ID" value="NZ_CP095049.1"/>
</dbReference>
<gene>
    <name evidence="2" type="ORF">MUN80_10535</name>
</gene>
<organism evidence="2 3">
    <name type="scientific">Hymenobacter cellulosivorans</name>
    <dbReference type="NCBI Taxonomy" id="2932249"/>
    <lineage>
        <taxon>Bacteria</taxon>
        <taxon>Pseudomonadati</taxon>
        <taxon>Bacteroidota</taxon>
        <taxon>Cytophagia</taxon>
        <taxon>Cytophagales</taxon>
        <taxon>Hymenobacteraceae</taxon>
        <taxon>Hymenobacter</taxon>
    </lineage>
</organism>
<evidence type="ECO:0000313" key="3">
    <source>
        <dbReference type="Proteomes" id="UP000831785"/>
    </source>
</evidence>
<dbReference type="PANTHER" id="PTHR22916:SF3">
    <property type="entry name" value="UDP-GLCNAC:BETAGAL BETA-1,3-N-ACETYLGLUCOSAMINYLTRANSFERASE-LIKE PROTEIN 1"/>
    <property type="match status" value="1"/>
</dbReference>
<keyword evidence="3" id="KW-1185">Reference proteome</keyword>
<reference evidence="2 3" key="1">
    <citation type="submission" date="2022-04" db="EMBL/GenBank/DDBJ databases">
        <title>Hymenobacter sp. isolated from the air.</title>
        <authorList>
            <person name="Won M."/>
            <person name="Lee C.-M."/>
            <person name="Woen H.-Y."/>
            <person name="Kwon S.-W."/>
        </authorList>
    </citation>
    <scope>NUCLEOTIDE SEQUENCE [LARGE SCALE GENOMIC DNA]</scope>
    <source>
        <strain evidence="3">5116 S-27</strain>
    </source>
</reference>
<accession>A0ABY4FGC0</accession>
<keyword evidence="2" id="KW-0808">Transferase</keyword>
<proteinExistence type="predicted"/>
<evidence type="ECO:0000313" key="2">
    <source>
        <dbReference type="EMBL" id="UOQ55171.1"/>
    </source>
</evidence>
<dbReference type="GO" id="GO:0016757">
    <property type="term" value="F:glycosyltransferase activity"/>
    <property type="evidence" value="ECO:0007669"/>
    <property type="project" value="UniProtKB-KW"/>
</dbReference>
<dbReference type="InterPro" id="IPR029044">
    <property type="entry name" value="Nucleotide-diphossugar_trans"/>
</dbReference>
<dbReference type="EC" id="2.4.-.-" evidence="2"/>
<evidence type="ECO:0000259" key="1">
    <source>
        <dbReference type="Pfam" id="PF00535"/>
    </source>
</evidence>
<feature type="domain" description="Glycosyltransferase 2-like" evidence="1">
    <location>
        <begin position="5"/>
        <end position="134"/>
    </location>
</feature>
<dbReference type="InterPro" id="IPR001173">
    <property type="entry name" value="Glyco_trans_2-like"/>
</dbReference>
<dbReference type="Proteomes" id="UP000831785">
    <property type="component" value="Chromosome"/>
</dbReference>
<keyword evidence="2" id="KW-0328">Glycosyltransferase</keyword>
<name>A0ABY4FGC0_9BACT</name>
<dbReference type="Gene3D" id="3.90.550.10">
    <property type="entry name" value="Spore Coat Polysaccharide Biosynthesis Protein SpsA, Chain A"/>
    <property type="match status" value="1"/>
</dbReference>
<dbReference type="SUPFAM" id="SSF53448">
    <property type="entry name" value="Nucleotide-diphospho-sugar transferases"/>
    <property type="match status" value="1"/>
</dbReference>
<sequence length="301" mass="34820">MPKVSVCCITYNHEHFLRQALDSVLMQKTDFEVELVIGEDCSTDGTRAIVEEYQRRYPKQVKALLPAKNLGIMPNLLATFQACTGEYVAILEGDDYWTDPQKLALQVELLDSRPDIALCIHDAESFSDDSPKTQLYSEEFPDVLSAERPVMTQKDIVQKGWGIPTASMLFRRAALQPPAWFTGVYSGDYTMHLLITQHGDVYYIPRVMSRYRTHAGSISQISNRTKSVGFISKRIFELQQYQQMLPQYKDHYNGYLQYWYFERSLALRQGKEAVKGWLDYVRAITLSPELFRKWLFRTPAK</sequence>
<dbReference type="EMBL" id="CP095049">
    <property type="protein sequence ID" value="UOQ55171.1"/>
    <property type="molecule type" value="Genomic_DNA"/>
</dbReference>
<dbReference type="PANTHER" id="PTHR22916">
    <property type="entry name" value="GLYCOSYLTRANSFERASE"/>
    <property type="match status" value="1"/>
</dbReference>
<dbReference type="Pfam" id="PF00535">
    <property type="entry name" value="Glycos_transf_2"/>
    <property type="match status" value="1"/>
</dbReference>
<protein>
    <submittedName>
        <fullName evidence="2">Glycosyltransferase</fullName>
        <ecNumber evidence="2">2.4.-.-</ecNumber>
    </submittedName>
</protein>